<dbReference type="EMBL" id="JAQOSO010000119">
    <property type="protein sequence ID" value="MDJ1177088.1"/>
    <property type="molecule type" value="Genomic_DNA"/>
</dbReference>
<sequence>MSNDSEGFEKLLAWLQGKEVSKLHACMEATSTYGEALAEFLVGQQFTVSIVNPARIKGFAKSELLRTKFGVCWL</sequence>
<proteinExistence type="predicted"/>
<comment type="caution">
    <text evidence="2">The sequence shown here is derived from an EMBL/GenBank/DDBJ whole genome shotgun (WGS) entry which is preliminary data.</text>
</comment>
<reference evidence="2 3" key="1">
    <citation type="submission" date="2023-01" db="EMBL/GenBank/DDBJ databases">
        <title>Novel diversity within Roseofilum (Cyanobacteria; Desertifilaceae) from marine benthic mats with descriptions of four novel species.</title>
        <authorList>
            <person name="Wang Y."/>
            <person name="Berthold D.E."/>
            <person name="Hu J."/>
            <person name="Lefler F.W."/>
            <person name="Laughinghouse H.D. IV."/>
        </authorList>
    </citation>
    <scope>NUCLEOTIDE SEQUENCE [LARGE SCALE GENOMIC DNA]</scope>
    <source>
        <strain evidence="2 3">BLCC-M114</strain>
    </source>
</reference>
<accession>A0ABT7BD25</accession>
<dbReference type="Pfam" id="PF01548">
    <property type="entry name" value="DEDD_Tnp_IS110"/>
    <property type="match status" value="1"/>
</dbReference>
<keyword evidence="3" id="KW-1185">Reference proteome</keyword>
<dbReference type="InterPro" id="IPR002525">
    <property type="entry name" value="Transp_IS110-like_N"/>
</dbReference>
<dbReference type="RefSeq" id="WP_283769334.1">
    <property type="nucleotide sequence ID" value="NZ_JAQOSO010000119.1"/>
</dbReference>
<gene>
    <name evidence="2" type="ORF">PMG25_23635</name>
</gene>
<feature type="domain" description="Transposase IS110-like N-terminal" evidence="1">
    <location>
        <begin position="1"/>
        <end position="68"/>
    </location>
</feature>
<evidence type="ECO:0000259" key="1">
    <source>
        <dbReference type="Pfam" id="PF01548"/>
    </source>
</evidence>
<protein>
    <submittedName>
        <fullName evidence="2">Transposase</fullName>
    </submittedName>
</protein>
<evidence type="ECO:0000313" key="2">
    <source>
        <dbReference type="EMBL" id="MDJ1177088.1"/>
    </source>
</evidence>
<name>A0ABT7BD25_9CYAN</name>
<dbReference type="Proteomes" id="UP001235849">
    <property type="component" value="Unassembled WGS sequence"/>
</dbReference>
<evidence type="ECO:0000313" key="3">
    <source>
        <dbReference type="Proteomes" id="UP001235849"/>
    </source>
</evidence>
<organism evidence="2 3">
    <name type="scientific">Roseofilum capinflatum BLCC-M114</name>
    <dbReference type="NCBI Taxonomy" id="3022440"/>
    <lineage>
        <taxon>Bacteria</taxon>
        <taxon>Bacillati</taxon>
        <taxon>Cyanobacteriota</taxon>
        <taxon>Cyanophyceae</taxon>
        <taxon>Desertifilales</taxon>
        <taxon>Desertifilaceae</taxon>
        <taxon>Roseofilum</taxon>
        <taxon>Roseofilum capinflatum</taxon>
    </lineage>
</organism>